<evidence type="ECO:0000313" key="3">
    <source>
        <dbReference type="Proteomes" id="UP001253595"/>
    </source>
</evidence>
<organism evidence="2 3">
    <name type="scientific">Cellvibrio fibrivorans</name>
    <dbReference type="NCBI Taxonomy" id="126350"/>
    <lineage>
        <taxon>Bacteria</taxon>
        <taxon>Pseudomonadati</taxon>
        <taxon>Pseudomonadota</taxon>
        <taxon>Gammaproteobacteria</taxon>
        <taxon>Cellvibrionales</taxon>
        <taxon>Cellvibrionaceae</taxon>
        <taxon>Cellvibrio</taxon>
    </lineage>
</organism>
<keyword evidence="3" id="KW-1185">Reference proteome</keyword>
<accession>A0ABU1USS0</accession>
<evidence type="ECO:0000256" key="1">
    <source>
        <dbReference type="SAM" id="SignalP"/>
    </source>
</evidence>
<protein>
    <submittedName>
        <fullName evidence="2">Uncharacterized protein</fullName>
    </submittedName>
</protein>
<feature type="chain" id="PRO_5046432210" evidence="1">
    <location>
        <begin position="22"/>
        <end position="69"/>
    </location>
</feature>
<dbReference type="RefSeq" id="WP_310067594.1">
    <property type="nucleotide sequence ID" value="NZ_JAVDVX010000001.1"/>
</dbReference>
<name>A0ABU1USS0_9GAMM</name>
<comment type="caution">
    <text evidence="2">The sequence shown here is derived from an EMBL/GenBank/DDBJ whole genome shotgun (WGS) entry which is preliminary data.</text>
</comment>
<sequence>MKLIKLISVLALVVGAGTAQASIVMPDLRVKEPVGNFNPQPDPPGKAIEAQVDEFNPQPDPPGKNIIVQ</sequence>
<dbReference type="Proteomes" id="UP001253595">
    <property type="component" value="Unassembled WGS sequence"/>
</dbReference>
<proteinExistence type="predicted"/>
<reference evidence="2 3" key="1">
    <citation type="submission" date="2023-07" db="EMBL/GenBank/DDBJ databases">
        <title>Sorghum-associated microbial communities from plants grown in Nebraska, USA.</title>
        <authorList>
            <person name="Schachtman D."/>
        </authorList>
    </citation>
    <scope>NUCLEOTIDE SEQUENCE [LARGE SCALE GENOMIC DNA]</scope>
    <source>
        <strain evidence="2 3">BE190</strain>
    </source>
</reference>
<feature type="signal peptide" evidence="1">
    <location>
        <begin position="1"/>
        <end position="21"/>
    </location>
</feature>
<dbReference type="EMBL" id="JAVDVX010000001">
    <property type="protein sequence ID" value="MDR7088233.1"/>
    <property type="molecule type" value="Genomic_DNA"/>
</dbReference>
<keyword evidence="1" id="KW-0732">Signal</keyword>
<gene>
    <name evidence="2" type="ORF">J2X05_000236</name>
</gene>
<evidence type="ECO:0000313" key="2">
    <source>
        <dbReference type="EMBL" id="MDR7088233.1"/>
    </source>
</evidence>